<dbReference type="SMART" id="SM01264">
    <property type="entry name" value="M16C_associated"/>
    <property type="match status" value="1"/>
</dbReference>
<gene>
    <name evidence="3" type="ORF">N495_17215</name>
</gene>
<dbReference type="Pfam" id="PF00675">
    <property type="entry name" value="Peptidase_M16"/>
    <property type="match status" value="1"/>
</dbReference>
<dbReference type="InterPro" id="IPR007863">
    <property type="entry name" value="Peptidase_M16_C"/>
</dbReference>
<dbReference type="GO" id="GO:0016485">
    <property type="term" value="P:protein processing"/>
    <property type="evidence" value="ECO:0007669"/>
    <property type="project" value="TreeGrafter"/>
</dbReference>
<evidence type="ECO:0000256" key="1">
    <source>
        <dbReference type="SAM" id="Coils"/>
    </source>
</evidence>
<dbReference type="GO" id="GO:0046872">
    <property type="term" value="F:metal ion binding"/>
    <property type="evidence" value="ECO:0007669"/>
    <property type="project" value="InterPro"/>
</dbReference>
<dbReference type="Gene3D" id="3.30.830.10">
    <property type="entry name" value="Metalloenzyme, LuxS/M16 peptidase-like"/>
    <property type="match status" value="4"/>
</dbReference>
<evidence type="ECO:0000259" key="2">
    <source>
        <dbReference type="SMART" id="SM01264"/>
    </source>
</evidence>
<feature type="domain" description="Peptidase M16C associated" evidence="2">
    <location>
        <begin position="464"/>
        <end position="714"/>
    </location>
</feature>
<dbReference type="OrthoDB" id="9762027at2"/>
<name>A0A0D1AGB7_CLOBO</name>
<accession>A0A0D1AGB7</accession>
<dbReference type="InterPro" id="IPR011249">
    <property type="entry name" value="Metalloenz_LuxS/M16"/>
</dbReference>
<reference evidence="3 4" key="1">
    <citation type="submission" date="2014-06" db="EMBL/GenBank/DDBJ databases">
        <title>Genome characterization of distinct group I Clostridium botulinum lineages.</title>
        <authorList>
            <person name="Giordani F."/>
            <person name="Anselmo A."/>
            <person name="Fillo S."/>
            <person name="Palozzi A.M."/>
            <person name="Fortunato A."/>
            <person name="Gentile B."/>
            <person name="Ciammaruconi A."/>
            <person name="Anniballi F."/>
            <person name="De Medici D."/>
            <person name="Lista F."/>
        </authorList>
    </citation>
    <scope>NUCLEOTIDE SEQUENCE [LARGE SCALE GENOMIC DNA]</scope>
    <source>
        <strain evidence="3 4">B2 450</strain>
    </source>
</reference>
<dbReference type="FunFam" id="3.30.830.10:FF:000034">
    <property type="entry name" value="presequence protease 1, chloroplastic/mitochondrial"/>
    <property type="match status" value="1"/>
</dbReference>
<dbReference type="AlphaFoldDB" id="A0A0D1AGB7"/>
<dbReference type="GO" id="GO:0004222">
    <property type="term" value="F:metalloendopeptidase activity"/>
    <property type="evidence" value="ECO:0007669"/>
    <property type="project" value="TreeGrafter"/>
</dbReference>
<dbReference type="EMBL" id="JXSU01000008">
    <property type="protein sequence ID" value="KIS22199.1"/>
    <property type="molecule type" value="Genomic_DNA"/>
</dbReference>
<evidence type="ECO:0000313" key="3">
    <source>
        <dbReference type="EMBL" id="KIS22199.1"/>
    </source>
</evidence>
<feature type="coiled-coil region" evidence="1">
    <location>
        <begin position="468"/>
        <end position="511"/>
    </location>
</feature>
<dbReference type="PATRIC" id="fig|1379739.3.peg.3823"/>
<dbReference type="InterPro" id="IPR011765">
    <property type="entry name" value="Pept_M16_N"/>
</dbReference>
<dbReference type="HOGENOM" id="CLU_009165_1_0_9"/>
<dbReference type="PANTHER" id="PTHR43016:SF13">
    <property type="entry name" value="PRESEQUENCE PROTEASE, MITOCHONDRIAL"/>
    <property type="match status" value="1"/>
</dbReference>
<keyword evidence="1" id="KW-0175">Coiled coil</keyword>
<dbReference type="RefSeq" id="WP_003483244.1">
    <property type="nucleotide sequence ID" value="NZ_JXSU01000008.1"/>
</dbReference>
<dbReference type="InterPro" id="IPR013578">
    <property type="entry name" value="Peptidase_M16C_assoc"/>
</dbReference>
<evidence type="ECO:0000313" key="4">
    <source>
        <dbReference type="Proteomes" id="UP000032250"/>
    </source>
</evidence>
<proteinExistence type="predicted"/>
<dbReference type="PANTHER" id="PTHR43016">
    <property type="entry name" value="PRESEQUENCE PROTEASE"/>
    <property type="match status" value="1"/>
</dbReference>
<dbReference type="SUPFAM" id="SSF63411">
    <property type="entry name" value="LuxS/MPP-like metallohydrolase"/>
    <property type="match status" value="4"/>
</dbReference>
<dbReference type="InterPro" id="IPR055130">
    <property type="entry name" value="PreP_C"/>
</dbReference>
<dbReference type="Pfam" id="PF05193">
    <property type="entry name" value="Peptidase_M16_C"/>
    <property type="match status" value="1"/>
</dbReference>
<organism evidence="3 4">
    <name type="scientific">Clostridium botulinum B2 450</name>
    <dbReference type="NCBI Taxonomy" id="1379739"/>
    <lineage>
        <taxon>Bacteria</taxon>
        <taxon>Bacillati</taxon>
        <taxon>Bacillota</taxon>
        <taxon>Clostridia</taxon>
        <taxon>Eubacteriales</taxon>
        <taxon>Clostridiaceae</taxon>
        <taxon>Clostridium</taxon>
    </lineage>
</organism>
<sequence>MNLKLEEIYNGFKLINEEEIKEINSLAQVFLHEKSGAKLLFIKNDDDNKIFSISFRTPPKDSTGVAHILEHSVLCGSRKFPVKEPFVELIKGSLNTFLNAMTFPDKTMYPVGSTNDKDFTNLMDVYLDAVLYPNIYKYPEIMMQEGWHYEIENKEDDITYKGVVYNEMKGAFSSPESILFRKIQESLLPDTVYGVESGGDPDYIPDLTQDNFKEFHKKYYHPSNSYIYLYGDLDILEKLKFIDENYLKDFDKQEVDSKIKPQEAFKDPKYVEVKYPISKEEKIEDKTYLSLNFSVGNSTDKELYLAFEILEHILLETPSSPLKKALLEAGLGKDVFGVYDNSILQSTISIIVKNSNTDKVEKFKSVVFNTLENLVKEGIDKKLIESSINIKEFSLREADYQGYPKGLIYNMKSMESWLYDEEPTMHLKYEDVLPKIKSALNSNYFEDLIQRYILDNNHYSVLIVKPEKGLEENRIENIRKKLKEYKDSLTEKELELLIQQTKKLKERQNKKDSIENLSKIPLLSIGDINKEAERLPLEEKNILGIKTLYHNVFTNKISYLNLYFNTRAVEKENIPYIGLLSAVLGKVSTENYNYQDLSNEVNINTGGIRYNAEIFSQKESYEDYTSMFTIKSKCLTSNVKELIKLLSEILTNSKFDEKNRLREIIQELKSRLEMIMFDRGHSVAVKRLFSYFSSYGKYDELLSGVEFYKFIVDIEKNFEDRFEDISKNLQSVFNKIFNSTNLLVSVTGEEEEFSEVNKEFKILYDSLSEEKLQYNNYEFNFDNRNEAFSTSSKVQYVAKGYNYFKLGYEYSGSMQVLRTIVNYDYLWNRIRVQGGAYGAFSSFIKNGNMFFVSYRDPNLIKTIEAYNEAFKYVSEFNPEDREMTKYIIGTISDLDTPLTPAAKGERATENYLRRISYEDRQREREEILSTNKEAIKAFSDVIKELMKENYICVIGNEDKIKENKDKFNNIINLFE</sequence>
<comment type="caution">
    <text evidence="3">The sequence shown here is derived from an EMBL/GenBank/DDBJ whole genome shotgun (WGS) entry which is preliminary data.</text>
</comment>
<protein>
    <submittedName>
        <fullName evidence="3">Peptidase M16</fullName>
    </submittedName>
</protein>
<dbReference type="Proteomes" id="UP000032250">
    <property type="component" value="Unassembled WGS sequence"/>
</dbReference>
<dbReference type="Pfam" id="PF08367">
    <property type="entry name" value="M16C_assoc"/>
    <property type="match status" value="1"/>
</dbReference>
<dbReference type="Pfam" id="PF22516">
    <property type="entry name" value="PreP_C"/>
    <property type="match status" value="1"/>
</dbReference>